<accession>A0A0M5IZK2</accession>
<dbReference type="AlphaFoldDB" id="A0A0M5IZK2"/>
<dbReference type="Gene3D" id="2.170.140.10">
    <property type="entry name" value="Chitin binding domain"/>
    <property type="match status" value="1"/>
</dbReference>
<dbReference type="EMBL" id="CP012526">
    <property type="protein sequence ID" value="ALC45861.1"/>
    <property type="molecule type" value="Genomic_DNA"/>
</dbReference>
<dbReference type="Pfam" id="PF01607">
    <property type="entry name" value="CBM_14"/>
    <property type="match status" value="1"/>
</dbReference>
<gene>
    <name evidence="2" type="ORF">Dbus_chr3Rg611</name>
</gene>
<reference evidence="2 3" key="1">
    <citation type="submission" date="2015-08" db="EMBL/GenBank/DDBJ databases">
        <title>Ancestral chromatin configuration constrains chromatin evolution on differentiating sex chromosomes in Drosophila.</title>
        <authorList>
            <person name="Zhou Q."/>
            <person name="Bachtrog D."/>
        </authorList>
    </citation>
    <scope>NUCLEOTIDE SEQUENCE [LARGE SCALE GENOMIC DNA]</scope>
    <source>
        <tissue evidence="2">Whole larvae</tissue>
    </source>
</reference>
<dbReference type="PANTHER" id="PTHR20987">
    <property type="entry name" value="CHITIN-BINDING TYPE-2 DOMAIN-CONTAINING PROTEIN-RELATED"/>
    <property type="match status" value="1"/>
</dbReference>
<proteinExistence type="predicted"/>
<feature type="domain" description="Chitin-binding type-2" evidence="1">
    <location>
        <begin position="19"/>
        <end position="55"/>
    </location>
</feature>
<name>A0A0M5IZK2_DROBS</name>
<dbReference type="SUPFAM" id="SSF57625">
    <property type="entry name" value="Invertebrate chitin-binding proteins"/>
    <property type="match status" value="1"/>
</dbReference>
<evidence type="ECO:0000313" key="3">
    <source>
        <dbReference type="Proteomes" id="UP000494163"/>
    </source>
</evidence>
<keyword evidence="3" id="KW-1185">Reference proteome</keyword>
<evidence type="ECO:0000259" key="1">
    <source>
        <dbReference type="Pfam" id="PF01607"/>
    </source>
</evidence>
<sequence>EPGCRSQSELGNAYRHCIDPTKYWICQGLNTRAVLRKCQSNMGFDQNVHACVPWITWVWAPCVEPPTRPVD</sequence>
<dbReference type="InterPro" id="IPR002557">
    <property type="entry name" value="Chitin-bd_dom"/>
</dbReference>
<organism evidence="2 3">
    <name type="scientific">Drosophila busckii</name>
    <name type="common">Fruit fly</name>
    <dbReference type="NCBI Taxonomy" id="30019"/>
    <lineage>
        <taxon>Eukaryota</taxon>
        <taxon>Metazoa</taxon>
        <taxon>Ecdysozoa</taxon>
        <taxon>Arthropoda</taxon>
        <taxon>Hexapoda</taxon>
        <taxon>Insecta</taxon>
        <taxon>Pterygota</taxon>
        <taxon>Neoptera</taxon>
        <taxon>Endopterygota</taxon>
        <taxon>Diptera</taxon>
        <taxon>Brachycera</taxon>
        <taxon>Muscomorpha</taxon>
        <taxon>Ephydroidea</taxon>
        <taxon>Drosophilidae</taxon>
        <taxon>Drosophila</taxon>
    </lineage>
</organism>
<dbReference type="GO" id="GO:0008061">
    <property type="term" value="F:chitin binding"/>
    <property type="evidence" value="ECO:0007669"/>
    <property type="project" value="InterPro"/>
</dbReference>
<protein>
    <submittedName>
        <fullName evidence="2">CG14246</fullName>
    </submittedName>
</protein>
<feature type="non-terminal residue" evidence="2">
    <location>
        <position position="71"/>
    </location>
</feature>
<dbReference type="PANTHER" id="PTHR20987:SF0">
    <property type="entry name" value="CHITIN-BINDING TYPE-2 DOMAIN-CONTAINING PROTEIN-RELATED"/>
    <property type="match status" value="1"/>
</dbReference>
<feature type="non-terminal residue" evidence="2">
    <location>
        <position position="1"/>
    </location>
</feature>
<dbReference type="GO" id="GO:0005576">
    <property type="term" value="C:extracellular region"/>
    <property type="evidence" value="ECO:0007669"/>
    <property type="project" value="InterPro"/>
</dbReference>
<dbReference type="Proteomes" id="UP000494163">
    <property type="component" value="Chromosome 3R"/>
</dbReference>
<evidence type="ECO:0000313" key="2">
    <source>
        <dbReference type="EMBL" id="ALC45861.1"/>
    </source>
</evidence>
<dbReference type="InterPro" id="IPR036508">
    <property type="entry name" value="Chitin-bd_dom_sf"/>
</dbReference>